<dbReference type="EMBL" id="JAGPXC010000009">
    <property type="protein sequence ID" value="KAH6646874.1"/>
    <property type="molecule type" value="Genomic_DNA"/>
</dbReference>
<accession>A0A9P8RJA0</accession>
<protein>
    <submittedName>
        <fullName evidence="1">Uncharacterized protein</fullName>
    </submittedName>
</protein>
<dbReference type="GeneID" id="70138196"/>
<evidence type="ECO:0000313" key="2">
    <source>
        <dbReference type="Proteomes" id="UP000758603"/>
    </source>
</evidence>
<evidence type="ECO:0000313" key="1">
    <source>
        <dbReference type="EMBL" id="KAH6646874.1"/>
    </source>
</evidence>
<keyword evidence="2" id="KW-1185">Reference proteome</keyword>
<proteinExistence type="predicted"/>
<dbReference type="RefSeq" id="XP_045953388.1">
    <property type="nucleotide sequence ID" value="XM_046109305.1"/>
</dbReference>
<sequence length="251" mass="27642">MLYCMMGNDGATQSLFATKDLATSGWERIPLTKRNAEDFHDNSAEAYADETLGTDKETEEVPGYLAMDSWIDTSNENTEVDGSCANYQNLVNRAKGYILAGNNVSPTDIEKDGGPKAPPLKRWSDIMAIEWSREEAASALNFVIRSGITNDNTKAMIKQAYISTGRTKVPTYPGVDFAMAEGNTKAQTEAFYGLLGTYHGAGVAYMLAQHRAVFGKRRIEQIRAWALTTEWDLTKDTLQNVGMIVFISAVP</sequence>
<gene>
    <name evidence="1" type="ORF">BKA67DRAFT_695377</name>
</gene>
<organism evidence="1 2">
    <name type="scientific">Truncatella angustata</name>
    <dbReference type="NCBI Taxonomy" id="152316"/>
    <lineage>
        <taxon>Eukaryota</taxon>
        <taxon>Fungi</taxon>
        <taxon>Dikarya</taxon>
        <taxon>Ascomycota</taxon>
        <taxon>Pezizomycotina</taxon>
        <taxon>Sordariomycetes</taxon>
        <taxon>Xylariomycetidae</taxon>
        <taxon>Amphisphaeriales</taxon>
        <taxon>Sporocadaceae</taxon>
        <taxon>Truncatella</taxon>
    </lineage>
</organism>
<dbReference type="AlphaFoldDB" id="A0A9P8RJA0"/>
<name>A0A9P8RJA0_9PEZI</name>
<reference evidence="1" key="1">
    <citation type="journal article" date="2021" name="Nat. Commun.">
        <title>Genetic determinants of endophytism in the Arabidopsis root mycobiome.</title>
        <authorList>
            <person name="Mesny F."/>
            <person name="Miyauchi S."/>
            <person name="Thiergart T."/>
            <person name="Pickel B."/>
            <person name="Atanasova L."/>
            <person name="Karlsson M."/>
            <person name="Huettel B."/>
            <person name="Barry K.W."/>
            <person name="Haridas S."/>
            <person name="Chen C."/>
            <person name="Bauer D."/>
            <person name="Andreopoulos W."/>
            <person name="Pangilinan J."/>
            <person name="LaButti K."/>
            <person name="Riley R."/>
            <person name="Lipzen A."/>
            <person name="Clum A."/>
            <person name="Drula E."/>
            <person name="Henrissat B."/>
            <person name="Kohler A."/>
            <person name="Grigoriev I.V."/>
            <person name="Martin F.M."/>
            <person name="Hacquard S."/>
        </authorList>
    </citation>
    <scope>NUCLEOTIDE SEQUENCE</scope>
    <source>
        <strain evidence="1">MPI-SDFR-AT-0073</strain>
    </source>
</reference>
<dbReference type="Proteomes" id="UP000758603">
    <property type="component" value="Unassembled WGS sequence"/>
</dbReference>
<dbReference type="OrthoDB" id="5337308at2759"/>
<comment type="caution">
    <text evidence="1">The sequence shown here is derived from an EMBL/GenBank/DDBJ whole genome shotgun (WGS) entry which is preliminary data.</text>
</comment>